<dbReference type="InterPro" id="IPR023153">
    <property type="entry name" value="DarP_sf"/>
</dbReference>
<keyword evidence="4" id="KW-0694">RNA-binding</keyword>
<feature type="compositionally biased region" description="Basic and acidic residues" evidence="5">
    <location>
        <begin position="16"/>
        <end position="25"/>
    </location>
</feature>
<dbReference type="AlphaFoldDB" id="A0A2Z6AZI9"/>
<evidence type="ECO:0000256" key="5">
    <source>
        <dbReference type="SAM" id="MobiDB-lite"/>
    </source>
</evidence>
<proteinExistence type="inferred from homology"/>
<organism evidence="6 7">
    <name type="scientific">Desulfovibrio ferrophilus</name>
    <dbReference type="NCBI Taxonomy" id="241368"/>
    <lineage>
        <taxon>Bacteria</taxon>
        <taxon>Pseudomonadati</taxon>
        <taxon>Thermodesulfobacteriota</taxon>
        <taxon>Desulfovibrionia</taxon>
        <taxon>Desulfovibrionales</taxon>
        <taxon>Desulfovibrionaceae</taxon>
        <taxon>Desulfovibrio</taxon>
    </lineage>
</organism>
<sequence>MGQRKKDEEFDEFDGEDIRKSKTQRKREMIELQALGEKLCAMPNEKIKAMDIPEAIREAALFDKTVKKHEAKRRHRQHLGKLMRAEADNIDALREAMEYVDQKKHQNDDRFHQLEEWRERLMDGDDELIEEIVAANPEADRQRLRTLARNAAGERKANKPPKAFRILFKYLREVSGQ</sequence>
<gene>
    <name evidence="6" type="ORF">DFE_1884</name>
</gene>
<dbReference type="Gene3D" id="1.10.60.30">
    <property type="entry name" value="PSPTO4464-like domains"/>
    <property type="match status" value="2"/>
</dbReference>
<feature type="region of interest" description="Disordered" evidence="5">
    <location>
        <begin position="1"/>
        <end position="25"/>
    </location>
</feature>
<dbReference type="RefSeq" id="WP_126378844.1">
    <property type="nucleotide sequence ID" value="NZ_AP017378.1"/>
</dbReference>
<evidence type="ECO:0000256" key="1">
    <source>
        <dbReference type="ARBA" id="ARBA00022490"/>
    </source>
</evidence>
<dbReference type="NCBIfam" id="NF003593">
    <property type="entry name" value="PRK05255.1-1"/>
    <property type="match status" value="1"/>
</dbReference>
<dbReference type="GO" id="GO:0019843">
    <property type="term" value="F:rRNA binding"/>
    <property type="evidence" value="ECO:0007669"/>
    <property type="project" value="UniProtKB-KW"/>
</dbReference>
<keyword evidence="7" id="KW-1185">Reference proteome</keyword>
<name>A0A2Z6AZI9_9BACT</name>
<dbReference type="Pfam" id="PF04751">
    <property type="entry name" value="DarP"/>
    <property type="match status" value="1"/>
</dbReference>
<dbReference type="EMBL" id="AP017378">
    <property type="protein sequence ID" value="BBD08610.1"/>
    <property type="molecule type" value="Genomic_DNA"/>
</dbReference>
<evidence type="ECO:0000313" key="6">
    <source>
        <dbReference type="EMBL" id="BBD08610.1"/>
    </source>
</evidence>
<dbReference type="CDD" id="cd16331">
    <property type="entry name" value="YjgA-like"/>
    <property type="match status" value="1"/>
</dbReference>
<dbReference type="PANTHER" id="PTHR38101:SF1">
    <property type="entry name" value="UPF0307 PROTEIN YJGA"/>
    <property type="match status" value="1"/>
</dbReference>
<dbReference type="SUPFAM" id="SSF158710">
    <property type="entry name" value="PSPTO4464-like"/>
    <property type="match status" value="1"/>
</dbReference>
<evidence type="ECO:0000256" key="3">
    <source>
        <dbReference type="ARBA" id="ARBA00022730"/>
    </source>
</evidence>
<dbReference type="OrthoDB" id="5293604at2"/>
<dbReference type="Proteomes" id="UP000269883">
    <property type="component" value="Chromosome"/>
</dbReference>
<accession>A0A2Z6AZI9</accession>
<evidence type="ECO:0000256" key="2">
    <source>
        <dbReference type="ARBA" id="ARBA00022517"/>
    </source>
</evidence>
<protein>
    <submittedName>
        <fullName evidence="6">UPF0307 protein PSJM300_03775</fullName>
    </submittedName>
</protein>
<evidence type="ECO:0000256" key="4">
    <source>
        <dbReference type="ARBA" id="ARBA00022884"/>
    </source>
</evidence>
<dbReference type="InterPro" id="IPR006839">
    <property type="entry name" value="DarP"/>
</dbReference>
<dbReference type="KEGG" id="dfl:DFE_1884"/>
<dbReference type="PIRSF" id="PIRSF016183">
    <property type="entry name" value="UCP016183"/>
    <property type="match status" value="1"/>
</dbReference>
<evidence type="ECO:0000313" key="7">
    <source>
        <dbReference type="Proteomes" id="UP000269883"/>
    </source>
</evidence>
<keyword evidence="3" id="KW-0699">rRNA-binding</keyword>
<dbReference type="PANTHER" id="PTHR38101">
    <property type="entry name" value="UPF0307 PROTEIN YJGA"/>
    <property type="match status" value="1"/>
</dbReference>
<keyword evidence="2" id="KW-0690">Ribosome biogenesis</keyword>
<reference evidence="6 7" key="1">
    <citation type="journal article" date="2018" name="Sci. Adv.">
        <title>Multi-heme cytochromes provide a pathway for survival in energy-limited environments.</title>
        <authorList>
            <person name="Deng X."/>
            <person name="Dohmae N."/>
            <person name="Nealson K.H."/>
            <person name="Hashimoto K."/>
            <person name="Okamoto A."/>
        </authorList>
    </citation>
    <scope>NUCLEOTIDE SEQUENCE [LARGE SCALE GENOMIC DNA]</scope>
    <source>
        <strain evidence="6 7">IS5</strain>
    </source>
</reference>
<dbReference type="HAMAP" id="MF_00765">
    <property type="entry name" value="DarP"/>
    <property type="match status" value="1"/>
</dbReference>
<dbReference type="GO" id="GO:0042254">
    <property type="term" value="P:ribosome biogenesis"/>
    <property type="evidence" value="ECO:0007669"/>
    <property type="project" value="UniProtKB-KW"/>
</dbReference>
<dbReference type="GO" id="GO:0005829">
    <property type="term" value="C:cytosol"/>
    <property type="evidence" value="ECO:0007669"/>
    <property type="project" value="TreeGrafter"/>
</dbReference>
<keyword evidence="1" id="KW-0963">Cytoplasm</keyword>